<organism evidence="3">
    <name type="scientific">Cystobacter fuscus</name>
    <dbReference type="NCBI Taxonomy" id="43"/>
    <lineage>
        <taxon>Bacteria</taxon>
        <taxon>Pseudomonadati</taxon>
        <taxon>Myxococcota</taxon>
        <taxon>Myxococcia</taxon>
        <taxon>Myxococcales</taxon>
        <taxon>Cystobacterineae</taxon>
        <taxon>Archangiaceae</taxon>
        <taxon>Cystobacter</taxon>
    </lineage>
</organism>
<proteinExistence type="predicted"/>
<feature type="compositionally biased region" description="Low complexity" evidence="2">
    <location>
        <begin position="69"/>
        <end position="81"/>
    </location>
</feature>
<sequence length="381" mass="40929">MTIRSPVGSPPPPQSRPAATNQPSAVTPPVPPTPPVAAAPTAPTAPTASTALRDLFAQTGGRPPPLPRVPTAAPVATTAGASSLWGGGKSSAQAAMQLPASVEEVLKNYKPETQMKAEATIVKEAYANAKTLRANIHTAEQELEGLKQEVARLKEESKNAPGDADLKAAYEEANQKRIAHSGRLNSLKQQWKRHSEAGGGDVVRGITAQYIESAKQWNAKAQDALNTTQKAKLYLGRVEDVRTHTHRGSETPDPNKELRRLAADVWSLGVNDAWVEGGIDLPVRFKLVTQFQEPVKALLSSGKNGQEFLDALKPQAGQPPIDPNLWDVENNRPTVTARELAQLLDAGYTFHEGPKANRPGNKQQMLPPNYVPDALRPVTDS</sequence>
<evidence type="ECO:0000313" key="3">
    <source>
        <dbReference type="EMBL" id="CAI54239.1"/>
    </source>
</evidence>
<name>Q2HQT2_9BACT</name>
<dbReference type="EMBL" id="AJ879994">
    <property type="protein sequence ID" value="CAI54239.1"/>
    <property type="molecule type" value="Genomic_DNA"/>
</dbReference>
<feature type="region of interest" description="Disordered" evidence="2">
    <location>
        <begin position="352"/>
        <end position="381"/>
    </location>
</feature>
<feature type="compositionally biased region" description="Low complexity" evidence="2">
    <location>
        <begin position="38"/>
        <end position="51"/>
    </location>
</feature>
<feature type="compositionally biased region" description="Pro residues" evidence="2">
    <location>
        <begin position="26"/>
        <end position="37"/>
    </location>
</feature>
<evidence type="ECO:0000256" key="2">
    <source>
        <dbReference type="SAM" id="MobiDB-lite"/>
    </source>
</evidence>
<accession>Q2HQT2</accession>
<gene>
    <name evidence="3" type="primary">stiR</name>
</gene>
<feature type="coiled-coil region" evidence="1">
    <location>
        <begin position="122"/>
        <end position="190"/>
    </location>
</feature>
<feature type="region of interest" description="Disordered" evidence="2">
    <location>
        <begin position="1"/>
        <end position="93"/>
    </location>
</feature>
<evidence type="ECO:0000256" key="1">
    <source>
        <dbReference type="SAM" id="Coils"/>
    </source>
</evidence>
<dbReference type="AlphaFoldDB" id="Q2HQT2"/>
<reference evidence="3" key="1">
    <citation type="journal article" date="2006" name="J. Biotechnol.">
        <title>Identification of StiR, the first regulator of secondary metabolite formation in the myxobacterium Cystobacter fuscus Cb f17.1.</title>
        <authorList>
            <person name="Rachid S."/>
            <person name="Sasse F."/>
            <person name="Beyer S."/>
            <person name="Muller R."/>
        </authorList>
    </citation>
    <scope>NUCLEOTIDE SEQUENCE</scope>
</reference>
<protein>
    <submittedName>
        <fullName evidence="3">Secondary metabolite regulator</fullName>
    </submittedName>
</protein>
<keyword evidence="1" id="KW-0175">Coiled coil</keyword>